<keyword evidence="1" id="KW-0472">Membrane</keyword>
<organism evidence="2 3">
    <name type="scientific">Nonomuraea insulae</name>
    <dbReference type="NCBI Taxonomy" id="1616787"/>
    <lineage>
        <taxon>Bacteria</taxon>
        <taxon>Bacillati</taxon>
        <taxon>Actinomycetota</taxon>
        <taxon>Actinomycetes</taxon>
        <taxon>Streptosporangiales</taxon>
        <taxon>Streptosporangiaceae</taxon>
        <taxon>Nonomuraea</taxon>
    </lineage>
</organism>
<name>A0ABW1CYE5_9ACTN</name>
<protein>
    <submittedName>
        <fullName evidence="2">Uncharacterized protein</fullName>
    </submittedName>
</protein>
<reference evidence="3" key="1">
    <citation type="journal article" date="2019" name="Int. J. Syst. Evol. Microbiol.">
        <title>The Global Catalogue of Microorganisms (GCM) 10K type strain sequencing project: providing services to taxonomists for standard genome sequencing and annotation.</title>
        <authorList>
            <consortium name="The Broad Institute Genomics Platform"/>
            <consortium name="The Broad Institute Genome Sequencing Center for Infectious Disease"/>
            <person name="Wu L."/>
            <person name="Ma J."/>
        </authorList>
    </citation>
    <scope>NUCLEOTIDE SEQUENCE [LARGE SCALE GENOMIC DNA]</scope>
    <source>
        <strain evidence="3">CCUG 53903</strain>
    </source>
</reference>
<evidence type="ECO:0000313" key="3">
    <source>
        <dbReference type="Proteomes" id="UP001596058"/>
    </source>
</evidence>
<feature type="transmembrane region" description="Helical" evidence="1">
    <location>
        <begin position="45"/>
        <end position="65"/>
    </location>
</feature>
<gene>
    <name evidence="2" type="ORF">ACFPZ3_39720</name>
</gene>
<feature type="transmembrane region" description="Helical" evidence="1">
    <location>
        <begin position="12"/>
        <end position="33"/>
    </location>
</feature>
<accession>A0ABW1CYE5</accession>
<keyword evidence="1" id="KW-0812">Transmembrane</keyword>
<dbReference type="RefSeq" id="WP_379519519.1">
    <property type="nucleotide sequence ID" value="NZ_JBHSPA010000050.1"/>
</dbReference>
<keyword evidence="3" id="KW-1185">Reference proteome</keyword>
<sequence>MSYSWMPGSGPGLAALFIAPLFAATCGAVFRNASDQADDWIRTTVLGATAGVIAFVLFVAAQLATTPDLLEGTGARRLLFFIILVAFTAGLTFDAVYSKLRSQDVTSTSPLDGTR</sequence>
<evidence type="ECO:0000313" key="2">
    <source>
        <dbReference type="EMBL" id="MFC5830025.1"/>
    </source>
</evidence>
<keyword evidence="1" id="KW-1133">Transmembrane helix</keyword>
<feature type="transmembrane region" description="Helical" evidence="1">
    <location>
        <begin position="77"/>
        <end position="97"/>
    </location>
</feature>
<comment type="caution">
    <text evidence="2">The sequence shown here is derived from an EMBL/GenBank/DDBJ whole genome shotgun (WGS) entry which is preliminary data.</text>
</comment>
<dbReference type="EMBL" id="JBHSPA010000050">
    <property type="protein sequence ID" value="MFC5830025.1"/>
    <property type="molecule type" value="Genomic_DNA"/>
</dbReference>
<proteinExistence type="predicted"/>
<dbReference type="Proteomes" id="UP001596058">
    <property type="component" value="Unassembled WGS sequence"/>
</dbReference>
<evidence type="ECO:0000256" key="1">
    <source>
        <dbReference type="SAM" id="Phobius"/>
    </source>
</evidence>